<evidence type="ECO:0000313" key="3">
    <source>
        <dbReference type="EMBL" id="PIU36453.1"/>
    </source>
</evidence>
<keyword evidence="1" id="KW-1133">Transmembrane helix</keyword>
<evidence type="ECO:0000259" key="2">
    <source>
        <dbReference type="Pfam" id="PF26604"/>
    </source>
</evidence>
<sequence>MNSKLSEIIGWYGTVAIVGAYGLSSFNVISSQTFIYQLLNVTGAIGIVVISLRKKTYQPAVLNIIWTVIGLVALIKLFFKF</sequence>
<keyword evidence="1" id="KW-0812">Transmembrane</keyword>
<feature type="transmembrane region" description="Helical" evidence="1">
    <location>
        <begin position="60"/>
        <end position="79"/>
    </location>
</feature>
<feature type="domain" description="CBU-0592-like" evidence="2">
    <location>
        <begin position="7"/>
        <end position="78"/>
    </location>
</feature>
<evidence type="ECO:0000256" key="1">
    <source>
        <dbReference type="SAM" id="Phobius"/>
    </source>
</evidence>
<reference evidence="4" key="1">
    <citation type="submission" date="2017-09" db="EMBL/GenBank/DDBJ databases">
        <title>Depth-based differentiation of microbial function through sediment-hosted aquifers and enrichment of novel symbionts in the deep terrestrial subsurface.</title>
        <authorList>
            <person name="Probst A.J."/>
            <person name="Ladd B."/>
            <person name="Jarett J.K."/>
            <person name="Geller-Mcgrath D.E."/>
            <person name="Sieber C.M.K."/>
            <person name="Emerson J.B."/>
            <person name="Anantharaman K."/>
            <person name="Thomas B.C."/>
            <person name="Malmstrom R."/>
            <person name="Stieglmeier M."/>
            <person name="Klingl A."/>
            <person name="Woyke T."/>
            <person name="Ryan C.M."/>
            <person name="Banfield J.F."/>
        </authorList>
    </citation>
    <scope>NUCLEOTIDE SEQUENCE [LARGE SCALE GENOMIC DNA]</scope>
</reference>
<dbReference type="InterPro" id="IPR058058">
    <property type="entry name" value="CBU_0592-like"/>
</dbReference>
<accession>A0A2M6YSJ4</accession>
<evidence type="ECO:0000313" key="4">
    <source>
        <dbReference type="Proteomes" id="UP000230184"/>
    </source>
</evidence>
<name>A0A2M6YSJ4_9BACT</name>
<protein>
    <recommendedName>
        <fullName evidence="2">CBU-0592-like domain-containing protein</fullName>
    </recommendedName>
</protein>
<feature type="transmembrane region" description="Helical" evidence="1">
    <location>
        <begin position="9"/>
        <end position="28"/>
    </location>
</feature>
<dbReference type="AlphaFoldDB" id="A0A2M6YSJ4"/>
<comment type="caution">
    <text evidence="3">The sequence shown here is derived from an EMBL/GenBank/DDBJ whole genome shotgun (WGS) entry which is preliminary data.</text>
</comment>
<proteinExistence type="predicted"/>
<keyword evidence="1" id="KW-0472">Membrane</keyword>
<dbReference type="Pfam" id="PF26604">
    <property type="entry name" value="CBU_0592"/>
    <property type="match status" value="1"/>
</dbReference>
<organism evidence="3 4">
    <name type="scientific">Candidatus Roizmanbacteria bacterium CG07_land_8_20_14_0_80_34_15</name>
    <dbReference type="NCBI Taxonomy" id="1974849"/>
    <lineage>
        <taxon>Bacteria</taxon>
        <taxon>Candidatus Roizmaniibacteriota</taxon>
    </lineage>
</organism>
<gene>
    <name evidence="3" type="ORF">COT02_05960</name>
</gene>
<dbReference type="EMBL" id="PEWY01000167">
    <property type="protein sequence ID" value="PIU36453.1"/>
    <property type="molecule type" value="Genomic_DNA"/>
</dbReference>
<dbReference type="Proteomes" id="UP000230184">
    <property type="component" value="Unassembled WGS sequence"/>
</dbReference>
<feature type="transmembrane region" description="Helical" evidence="1">
    <location>
        <begin position="34"/>
        <end position="53"/>
    </location>
</feature>
<dbReference type="NCBIfam" id="NF047864">
    <property type="entry name" value="CBU_0592_membra"/>
    <property type="match status" value="1"/>
</dbReference>